<reference evidence="3" key="2">
    <citation type="submission" date="2023-03" db="EMBL/GenBank/DDBJ databases">
        <title>Draft assemblies of triclosan tolerant bacteria isolated from returned activated sludge.</title>
        <authorList>
            <person name="Van Hamelsveld S."/>
        </authorList>
    </citation>
    <scope>NUCLEOTIDE SEQUENCE</scope>
    <source>
        <strain evidence="3">GW210015_S63</strain>
    </source>
</reference>
<name>A0A1A9KA99_9PSED</name>
<evidence type="ECO:0000256" key="1">
    <source>
        <dbReference type="SAM" id="Phobius"/>
    </source>
</evidence>
<evidence type="ECO:0000313" key="4">
    <source>
        <dbReference type="Proteomes" id="UP000077748"/>
    </source>
</evidence>
<keyword evidence="1" id="KW-0472">Membrane</keyword>
<gene>
    <name evidence="2" type="ORF">A9C11_11530</name>
    <name evidence="3" type="ORF">P3W55_14145</name>
</gene>
<dbReference type="Proteomes" id="UP001220662">
    <property type="component" value="Unassembled WGS sequence"/>
</dbReference>
<accession>A0A1A9KA99</accession>
<evidence type="ECO:0000313" key="3">
    <source>
        <dbReference type="EMBL" id="MDF3842854.1"/>
    </source>
</evidence>
<proteinExistence type="predicted"/>
<feature type="transmembrane region" description="Helical" evidence="1">
    <location>
        <begin position="12"/>
        <end position="34"/>
    </location>
</feature>
<evidence type="ECO:0000313" key="2">
    <source>
        <dbReference type="EMBL" id="ANI14577.1"/>
    </source>
</evidence>
<dbReference type="AlphaFoldDB" id="A0A1A9KA99"/>
<dbReference type="RefSeq" id="WP_009618835.1">
    <property type="nucleotide sequence ID" value="NZ_BDGS01000001.1"/>
</dbReference>
<organism evidence="2 4">
    <name type="scientific">Pseudomonas citronellolis</name>
    <dbReference type="NCBI Taxonomy" id="53408"/>
    <lineage>
        <taxon>Bacteria</taxon>
        <taxon>Pseudomonadati</taxon>
        <taxon>Pseudomonadota</taxon>
        <taxon>Gammaproteobacteria</taxon>
        <taxon>Pseudomonadales</taxon>
        <taxon>Pseudomonadaceae</taxon>
        <taxon>Pseudomonas</taxon>
    </lineage>
</organism>
<reference evidence="2 4" key="1">
    <citation type="submission" date="2016-05" db="EMBL/GenBank/DDBJ databases">
        <title>Genome Sequence of Pseudomonas citronellolis Strain SJTE-3, an Estrogens and Persistent Organic Pollutants degradation strain.</title>
        <authorList>
            <person name="Liang R."/>
        </authorList>
    </citation>
    <scope>NUCLEOTIDE SEQUENCE [LARGE SCALE GENOMIC DNA]</scope>
    <source>
        <strain evidence="2 4">SJTE-3</strain>
    </source>
</reference>
<keyword evidence="1" id="KW-0812">Transmembrane</keyword>
<dbReference type="Proteomes" id="UP000077748">
    <property type="component" value="Chromosome"/>
</dbReference>
<protein>
    <submittedName>
        <fullName evidence="2">Uncharacterized protein</fullName>
    </submittedName>
</protein>
<dbReference type="EMBL" id="JARJLR010000239">
    <property type="protein sequence ID" value="MDF3842854.1"/>
    <property type="molecule type" value="Genomic_DNA"/>
</dbReference>
<dbReference type="EMBL" id="CP015878">
    <property type="protein sequence ID" value="ANI14577.1"/>
    <property type="molecule type" value="Genomic_DNA"/>
</dbReference>
<sequence>MHRSTARTLRNGALASIGLYSIVVLVALALSGGFQGARNVQPDGVDKSALFQRFNEVLPNALAVLQQSLRPHS</sequence>
<keyword evidence="1" id="KW-1133">Transmembrane helix</keyword>